<feature type="region of interest" description="Disordered" evidence="5">
    <location>
        <begin position="1"/>
        <end position="28"/>
    </location>
</feature>
<evidence type="ECO:0000313" key="7">
    <source>
        <dbReference type="Proteomes" id="UP000560081"/>
    </source>
</evidence>
<dbReference type="InterPro" id="IPR054542">
    <property type="entry name" value="Cys_met_metab_PP"/>
</dbReference>
<evidence type="ECO:0000256" key="5">
    <source>
        <dbReference type="SAM" id="MobiDB-lite"/>
    </source>
</evidence>
<dbReference type="GO" id="GO:0019346">
    <property type="term" value="P:transsulfuration"/>
    <property type="evidence" value="ECO:0007669"/>
    <property type="project" value="InterPro"/>
</dbReference>
<dbReference type="NCBIfam" id="NF005871">
    <property type="entry name" value="PRK07811.1"/>
    <property type="match status" value="1"/>
</dbReference>
<dbReference type="Gene3D" id="3.90.1150.10">
    <property type="entry name" value="Aspartate Aminotransferase, domain 1"/>
    <property type="match status" value="1"/>
</dbReference>
<organism evidence="6 7">
    <name type="scientific">Micrococcus flavus</name>
    <dbReference type="NCBI Taxonomy" id="384602"/>
    <lineage>
        <taxon>Bacteria</taxon>
        <taxon>Bacillati</taxon>
        <taxon>Actinomycetota</taxon>
        <taxon>Actinomycetes</taxon>
        <taxon>Micrococcales</taxon>
        <taxon>Micrococcaceae</taxon>
        <taxon>Micrococcus</taxon>
    </lineage>
</organism>
<dbReference type="Proteomes" id="UP000560081">
    <property type="component" value="Unassembled WGS sequence"/>
</dbReference>
<evidence type="ECO:0000313" key="6">
    <source>
        <dbReference type="EMBL" id="MBB4882104.1"/>
    </source>
</evidence>
<dbReference type="PANTHER" id="PTHR11808:SF15">
    <property type="entry name" value="CYSTATHIONINE GAMMA-LYASE"/>
    <property type="match status" value="1"/>
</dbReference>
<dbReference type="PIRSF" id="PIRSF001434">
    <property type="entry name" value="CGS"/>
    <property type="match status" value="1"/>
</dbReference>
<name>A0A4Y8X3H2_9MICC</name>
<dbReference type="FunFam" id="3.40.640.10:FF:000009">
    <property type="entry name" value="Cystathionine gamma-synthase homolog"/>
    <property type="match status" value="1"/>
</dbReference>
<dbReference type="GO" id="GO:0019343">
    <property type="term" value="P:cysteine biosynthetic process via cystathionine"/>
    <property type="evidence" value="ECO:0007669"/>
    <property type="project" value="TreeGrafter"/>
</dbReference>
<dbReference type="SUPFAM" id="SSF53383">
    <property type="entry name" value="PLP-dependent transferases"/>
    <property type="match status" value="1"/>
</dbReference>
<keyword evidence="6" id="KW-0808">Transferase</keyword>
<dbReference type="OrthoDB" id="9780685at2"/>
<protein>
    <submittedName>
        <fullName evidence="6">Cystathionine gamma-synthase</fullName>
        <ecNumber evidence="6">2.5.1.48</ecNumber>
    </submittedName>
</protein>
<dbReference type="PROSITE" id="PS00868">
    <property type="entry name" value="CYS_MET_METAB_PP"/>
    <property type="match status" value="1"/>
</dbReference>
<dbReference type="GO" id="GO:0004123">
    <property type="term" value="F:cystathionine gamma-lyase activity"/>
    <property type="evidence" value="ECO:0007669"/>
    <property type="project" value="TreeGrafter"/>
</dbReference>
<dbReference type="InterPro" id="IPR000277">
    <property type="entry name" value="Cys/Met-Metab_PyrdxlP-dep_enz"/>
</dbReference>
<gene>
    <name evidence="6" type="ORF">BJ976_000455</name>
</gene>
<proteinExistence type="inferred from homology"/>
<accession>A0A4Y8X3H2</accession>
<dbReference type="RefSeq" id="WP_135028852.1">
    <property type="nucleotide sequence ID" value="NZ_BMLA01000006.1"/>
</dbReference>
<dbReference type="CDD" id="cd00614">
    <property type="entry name" value="CGS_like"/>
    <property type="match status" value="1"/>
</dbReference>
<dbReference type="AlphaFoldDB" id="A0A4Y8X3H2"/>
<dbReference type="EC" id="2.5.1.48" evidence="6"/>
<dbReference type="InterPro" id="IPR015421">
    <property type="entry name" value="PyrdxlP-dep_Trfase_major"/>
</dbReference>
<keyword evidence="7" id="KW-1185">Reference proteome</keyword>
<dbReference type="PANTHER" id="PTHR11808">
    <property type="entry name" value="TRANS-SULFURATION ENZYME FAMILY MEMBER"/>
    <property type="match status" value="1"/>
</dbReference>
<evidence type="ECO:0000256" key="3">
    <source>
        <dbReference type="ARBA" id="ARBA00022898"/>
    </source>
</evidence>
<feature type="compositionally biased region" description="Low complexity" evidence="5">
    <location>
        <begin position="9"/>
        <end position="28"/>
    </location>
</feature>
<dbReference type="EMBL" id="JACHMC010000001">
    <property type="protein sequence ID" value="MBB4882104.1"/>
    <property type="molecule type" value="Genomic_DNA"/>
</dbReference>
<dbReference type="Pfam" id="PF01053">
    <property type="entry name" value="Cys_Met_Meta_PP"/>
    <property type="match status" value="1"/>
</dbReference>
<comment type="cofactor">
    <cofactor evidence="1 4">
        <name>pyridoxal 5'-phosphate</name>
        <dbReference type="ChEBI" id="CHEBI:597326"/>
    </cofactor>
</comment>
<reference evidence="6 7" key="1">
    <citation type="submission" date="2020-08" db="EMBL/GenBank/DDBJ databases">
        <title>Sequencing the genomes of 1000 actinobacteria strains.</title>
        <authorList>
            <person name="Klenk H.-P."/>
        </authorList>
    </citation>
    <scope>NUCLEOTIDE SEQUENCE [LARGE SCALE GENOMIC DNA]</scope>
    <source>
        <strain evidence="6 7">DSM 19079</strain>
    </source>
</reference>
<evidence type="ECO:0000256" key="4">
    <source>
        <dbReference type="RuleBase" id="RU362118"/>
    </source>
</evidence>
<dbReference type="GO" id="GO:0030170">
    <property type="term" value="F:pyridoxal phosphate binding"/>
    <property type="evidence" value="ECO:0007669"/>
    <property type="project" value="InterPro"/>
</dbReference>
<comment type="caution">
    <text evidence="6">The sequence shown here is derived from an EMBL/GenBank/DDBJ whole genome shotgun (WGS) entry which is preliminary data.</text>
</comment>
<evidence type="ECO:0000256" key="2">
    <source>
        <dbReference type="ARBA" id="ARBA00009077"/>
    </source>
</evidence>
<dbReference type="InterPro" id="IPR015424">
    <property type="entry name" value="PyrdxlP-dep_Trfase"/>
</dbReference>
<dbReference type="GO" id="GO:0005737">
    <property type="term" value="C:cytoplasm"/>
    <property type="evidence" value="ECO:0007669"/>
    <property type="project" value="TreeGrafter"/>
</dbReference>
<comment type="similarity">
    <text evidence="2 4">Belongs to the trans-sulfuration enzymes family.</text>
</comment>
<evidence type="ECO:0000256" key="1">
    <source>
        <dbReference type="ARBA" id="ARBA00001933"/>
    </source>
</evidence>
<dbReference type="InterPro" id="IPR015422">
    <property type="entry name" value="PyrdxlP-dep_Trfase_small"/>
</dbReference>
<keyword evidence="3 4" id="KW-0663">Pyridoxal phosphate</keyword>
<dbReference type="GO" id="GO:0003962">
    <property type="term" value="F:cystathionine gamma-synthase activity"/>
    <property type="evidence" value="ECO:0007669"/>
    <property type="project" value="UniProtKB-EC"/>
</dbReference>
<dbReference type="Gene3D" id="3.40.640.10">
    <property type="entry name" value="Type I PLP-dependent aspartate aminotransferase-like (Major domain)"/>
    <property type="match status" value="1"/>
</dbReference>
<sequence>MTEQNVNEQPHPTAPAAAAGDAASGPQQGFATRAVHAGQHLDEVYGAVVPPLHISSTYAPTAIGELRRGYDYGRGTNPTRDALQEQLAALEAGVDEDGTPRATGLTFASGLAAETALIMGAGAPGMTIVMGNDVYGGSYRLISKVLAPWGVRHAVVDMADADRVAAAVEQAAGEGPVMVWLETPSNPMMKVSDIAAVADVAHAHGALLVVDNTFATPYLQNPIALGADVVVHSTTKYIGGHSDVIGGALVIPDAELAEKVKFQQFAAGAVNGPFDAYLTTRGLKTLGVRMDRHQANAQAIAEWLTGRAGVAQVLYPGLPDHPGHELAKTQMRGFGGMVSVRFTGGAAAAKRVAEATRLFQLAESLGGIESLMNYPAEMTHASVAGTELAVPNDLVRLSVGIEDATDLIADLDRAIGSL</sequence>